<evidence type="ECO:0000256" key="2">
    <source>
        <dbReference type="ARBA" id="ARBA00006555"/>
    </source>
</evidence>
<evidence type="ECO:0000256" key="11">
    <source>
        <dbReference type="SAM" id="Phobius"/>
    </source>
</evidence>
<gene>
    <name evidence="13" type="ORF">GCM10023313_20080</name>
</gene>
<organism evidence="13 14">
    <name type="scientific">Mucilaginibacter defluvii</name>
    <dbReference type="NCBI Taxonomy" id="1196019"/>
    <lineage>
        <taxon>Bacteria</taxon>
        <taxon>Pseudomonadati</taxon>
        <taxon>Bacteroidota</taxon>
        <taxon>Sphingobacteriia</taxon>
        <taxon>Sphingobacteriales</taxon>
        <taxon>Sphingobacteriaceae</taxon>
        <taxon>Mucilaginibacter</taxon>
    </lineage>
</organism>
<feature type="compositionally biased region" description="Gly residues" evidence="10">
    <location>
        <begin position="162"/>
        <end position="173"/>
    </location>
</feature>
<proteinExistence type="inferred from homology"/>
<accession>A0ABP9FUV2</accession>
<comment type="subcellular location">
    <subcellularLocation>
        <location evidence="1">Cell inner membrane</location>
        <topology evidence="1">Single-pass membrane protein</topology>
        <orientation evidence="1">Periplasmic side</orientation>
    </subcellularLocation>
</comment>
<feature type="transmembrane region" description="Helical" evidence="11">
    <location>
        <begin position="41"/>
        <end position="59"/>
    </location>
</feature>
<reference evidence="14" key="1">
    <citation type="journal article" date="2019" name="Int. J. Syst. Evol. Microbiol.">
        <title>The Global Catalogue of Microorganisms (GCM) 10K type strain sequencing project: providing services to taxonomists for standard genome sequencing and annotation.</title>
        <authorList>
            <consortium name="The Broad Institute Genomics Platform"/>
            <consortium name="The Broad Institute Genome Sequencing Center for Infectious Disease"/>
            <person name="Wu L."/>
            <person name="Ma J."/>
        </authorList>
    </citation>
    <scope>NUCLEOTIDE SEQUENCE [LARGE SCALE GENOMIC DNA]</scope>
    <source>
        <strain evidence="14">JCM 18283</strain>
    </source>
</reference>
<evidence type="ECO:0000256" key="7">
    <source>
        <dbReference type="ARBA" id="ARBA00022927"/>
    </source>
</evidence>
<comment type="caution">
    <text evidence="13">The sequence shown here is derived from an EMBL/GenBank/DDBJ whole genome shotgun (WGS) entry which is preliminary data.</text>
</comment>
<dbReference type="InterPro" id="IPR051045">
    <property type="entry name" value="TonB-dependent_transducer"/>
</dbReference>
<dbReference type="InterPro" id="IPR037682">
    <property type="entry name" value="TonB_C"/>
</dbReference>
<dbReference type="RefSeq" id="WP_345331060.1">
    <property type="nucleotide sequence ID" value="NZ_BAABJI010000002.1"/>
</dbReference>
<comment type="similarity">
    <text evidence="2">Belongs to the TonB family.</text>
</comment>
<keyword evidence="5" id="KW-0997">Cell inner membrane</keyword>
<dbReference type="Gene3D" id="3.30.1150.10">
    <property type="match status" value="1"/>
</dbReference>
<evidence type="ECO:0000256" key="8">
    <source>
        <dbReference type="ARBA" id="ARBA00022989"/>
    </source>
</evidence>
<evidence type="ECO:0000256" key="10">
    <source>
        <dbReference type="SAM" id="MobiDB-lite"/>
    </source>
</evidence>
<keyword evidence="3" id="KW-0813">Transport</keyword>
<evidence type="ECO:0000256" key="9">
    <source>
        <dbReference type="ARBA" id="ARBA00023136"/>
    </source>
</evidence>
<evidence type="ECO:0000256" key="5">
    <source>
        <dbReference type="ARBA" id="ARBA00022519"/>
    </source>
</evidence>
<evidence type="ECO:0000256" key="4">
    <source>
        <dbReference type="ARBA" id="ARBA00022475"/>
    </source>
</evidence>
<evidence type="ECO:0000256" key="1">
    <source>
        <dbReference type="ARBA" id="ARBA00004383"/>
    </source>
</evidence>
<keyword evidence="6 11" id="KW-0812">Transmembrane</keyword>
<evidence type="ECO:0000256" key="6">
    <source>
        <dbReference type="ARBA" id="ARBA00022692"/>
    </source>
</evidence>
<evidence type="ECO:0000256" key="3">
    <source>
        <dbReference type="ARBA" id="ARBA00022448"/>
    </source>
</evidence>
<keyword evidence="8 11" id="KW-1133">Transmembrane helix</keyword>
<feature type="compositionally biased region" description="Basic and acidic residues" evidence="10">
    <location>
        <begin position="126"/>
        <end position="136"/>
    </location>
</feature>
<dbReference type="SUPFAM" id="SSF74653">
    <property type="entry name" value="TolA/TonB C-terminal domain"/>
    <property type="match status" value="1"/>
</dbReference>
<keyword evidence="14" id="KW-1185">Reference proteome</keyword>
<sequence length="284" mass="30806">MLITKLNLYTTEWLDVVFENRNKSYGAYQLRKSNGANMLKSLLITFSAVGLGIIIYSFTHKVAIVEPPLISPNEREIPVEIKNLLPPKEEEKVFEATPKTELPKAVAKAAKVKTKAIPNRVVRDELVKTDPPKTSDEGAIGPTNQDGPATEINIPAGTTTGTPGGSGTGGGDATGDEVHTSIGLSSLPEPYDGMEGWNKYLSRNLRYPVIAAENGLSGKVFISFIIEKDGTLTDIKVERGAGNGFDEEALRVLKKAKAWKPGTQNGRPVRVRYTIPISFTITNN</sequence>
<dbReference type="PANTHER" id="PTHR33446">
    <property type="entry name" value="PROTEIN TONB-RELATED"/>
    <property type="match status" value="1"/>
</dbReference>
<feature type="region of interest" description="Disordered" evidence="10">
    <location>
        <begin position="126"/>
        <end position="178"/>
    </location>
</feature>
<keyword evidence="4" id="KW-1003">Cell membrane</keyword>
<name>A0ABP9FUV2_9SPHI</name>
<dbReference type="Pfam" id="PF03544">
    <property type="entry name" value="TonB_C"/>
    <property type="match status" value="1"/>
</dbReference>
<keyword evidence="7" id="KW-0653">Protein transport</keyword>
<evidence type="ECO:0000313" key="14">
    <source>
        <dbReference type="Proteomes" id="UP001501436"/>
    </source>
</evidence>
<evidence type="ECO:0000313" key="13">
    <source>
        <dbReference type="EMBL" id="GAA4916472.1"/>
    </source>
</evidence>
<protein>
    <submittedName>
        <fullName evidence="13">Energy transducer TonB</fullName>
    </submittedName>
</protein>
<dbReference type="PROSITE" id="PS52015">
    <property type="entry name" value="TONB_CTD"/>
    <property type="match status" value="1"/>
</dbReference>
<dbReference type="NCBIfam" id="TIGR01352">
    <property type="entry name" value="tonB_Cterm"/>
    <property type="match status" value="1"/>
</dbReference>
<dbReference type="Proteomes" id="UP001501436">
    <property type="component" value="Unassembled WGS sequence"/>
</dbReference>
<dbReference type="InterPro" id="IPR006260">
    <property type="entry name" value="TonB/TolA_C"/>
</dbReference>
<dbReference type="EMBL" id="BAABJI010000002">
    <property type="protein sequence ID" value="GAA4916472.1"/>
    <property type="molecule type" value="Genomic_DNA"/>
</dbReference>
<evidence type="ECO:0000259" key="12">
    <source>
        <dbReference type="PROSITE" id="PS52015"/>
    </source>
</evidence>
<keyword evidence="9 11" id="KW-0472">Membrane</keyword>
<feature type="domain" description="TonB C-terminal" evidence="12">
    <location>
        <begin position="192"/>
        <end position="284"/>
    </location>
</feature>
<dbReference type="PANTHER" id="PTHR33446:SF2">
    <property type="entry name" value="PROTEIN TONB"/>
    <property type="match status" value="1"/>
</dbReference>